<protein>
    <submittedName>
        <fullName evidence="7">TM2 domain-containing protein</fullName>
    </submittedName>
</protein>
<dbReference type="Proteomes" id="UP000644115">
    <property type="component" value="Unassembled WGS sequence"/>
</dbReference>
<dbReference type="AlphaFoldDB" id="A0A923NFG2"/>
<evidence type="ECO:0000256" key="5">
    <source>
        <dbReference type="SAM" id="Phobius"/>
    </source>
</evidence>
<sequence length="75" mass="8240">MNKHVFAWVGNFLFGAFGVDRFMRGQAGLGILKLITLGGCGLWTLIDFIIALTKVYGGAFGHEDEVVFINGKYAR</sequence>
<dbReference type="EMBL" id="JACRWC010000054">
    <property type="protein sequence ID" value="MBC5999195.1"/>
    <property type="molecule type" value="Genomic_DNA"/>
</dbReference>
<keyword evidence="2 5" id="KW-0812">Transmembrane</keyword>
<evidence type="ECO:0000256" key="3">
    <source>
        <dbReference type="ARBA" id="ARBA00022989"/>
    </source>
</evidence>
<evidence type="ECO:0000313" key="7">
    <source>
        <dbReference type="EMBL" id="MBC5999195.1"/>
    </source>
</evidence>
<evidence type="ECO:0000313" key="8">
    <source>
        <dbReference type="Proteomes" id="UP000644115"/>
    </source>
</evidence>
<feature type="transmembrane region" description="Helical" evidence="5">
    <location>
        <begin position="30"/>
        <end position="52"/>
    </location>
</feature>
<dbReference type="GO" id="GO:0016020">
    <property type="term" value="C:membrane"/>
    <property type="evidence" value="ECO:0007669"/>
    <property type="project" value="UniProtKB-SubCell"/>
</dbReference>
<evidence type="ECO:0000259" key="6">
    <source>
        <dbReference type="Pfam" id="PF05154"/>
    </source>
</evidence>
<comment type="subcellular location">
    <subcellularLocation>
        <location evidence="1">Membrane</location>
        <topology evidence="1">Multi-pass membrane protein</topology>
    </subcellularLocation>
</comment>
<accession>A0A923NFG2</accession>
<reference evidence="7" key="1">
    <citation type="submission" date="2020-08" db="EMBL/GenBank/DDBJ databases">
        <authorList>
            <person name="Liu C."/>
            <person name="Sun Q."/>
        </authorList>
    </citation>
    <scope>NUCLEOTIDE SEQUENCE</scope>
    <source>
        <strain evidence="7">BX16</strain>
    </source>
</reference>
<organism evidence="7 8">
    <name type="scientific">Lentihominibacter faecis</name>
    <dbReference type="NCBI Taxonomy" id="2764712"/>
    <lineage>
        <taxon>Bacteria</taxon>
        <taxon>Bacillati</taxon>
        <taxon>Bacillota</taxon>
        <taxon>Clostridia</taxon>
        <taxon>Peptostreptococcales</taxon>
        <taxon>Anaerovoracaceae</taxon>
        <taxon>Lentihominibacter</taxon>
    </lineage>
</organism>
<name>A0A923NFG2_9FIRM</name>
<feature type="transmembrane region" description="Helical" evidence="5">
    <location>
        <begin position="6"/>
        <end position="23"/>
    </location>
</feature>
<keyword evidence="4 5" id="KW-0472">Membrane</keyword>
<evidence type="ECO:0000256" key="4">
    <source>
        <dbReference type="ARBA" id="ARBA00023136"/>
    </source>
</evidence>
<dbReference type="InterPro" id="IPR007829">
    <property type="entry name" value="TM2"/>
</dbReference>
<proteinExistence type="predicted"/>
<feature type="domain" description="TM2" evidence="6">
    <location>
        <begin position="3"/>
        <end position="49"/>
    </location>
</feature>
<comment type="caution">
    <text evidence="7">The sequence shown here is derived from an EMBL/GenBank/DDBJ whole genome shotgun (WGS) entry which is preliminary data.</text>
</comment>
<evidence type="ECO:0000256" key="2">
    <source>
        <dbReference type="ARBA" id="ARBA00022692"/>
    </source>
</evidence>
<keyword evidence="8" id="KW-1185">Reference proteome</keyword>
<gene>
    <name evidence="7" type="ORF">H8876_04195</name>
</gene>
<dbReference type="Pfam" id="PF05154">
    <property type="entry name" value="TM2"/>
    <property type="match status" value="1"/>
</dbReference>
<evidence type="ECO:0000256" key="1">
    <source>
        <dbReference type="ARBA" id="ARBA00004141"/>
    </source>
</evidence>
<keyword evidence="3 5" id="KW-1133">Transmembrane helix</keyword>